<keyword evidence="4" id="KW-0508">mRNA splicing</keyword>
<gene>
    <name evidence="8" type="ORF">XAT740_LOCUS982</name>
</gene>
<comment type="caution">
    <text evidence="8">The sequence shown here is derived from an EMBL/GenBank/DDBJ whole genome shotgun (WGS) entry which is preliminary data.</text>
</comment>
<feature type="region of interest" description="Disordered" evidence="7">
    <location>
        <begin position="555"/>
        <end position="579"/>
    </location>
</feature>
<keyword evidence="5" id="KW-0539">Nucleus</keyword>
<evidence type="ECO:0000256" key="1">
    <source>
        <dbReference type="ARBA" id="ARBA00004123"/>
    </source>
</evidence>
<feature type="compositionally biased region" description="Low complexity" evidence="7">
    <location>
        <begin position="1141"/>
        <end position="1154"/>
    </location>
</feature>
<feature type="compositionally biased region" description="Basic and acidic residues" evidence="7">
    <location>
        <begin position="32"/>
        <end position="41"/>
    </location>
</feature>
<evidence type="ECO:0008006" key="10">
    <source>
        <dbReference type="Google" id="ProtNLM"/>
    </source>
</evidence>
<dbReference type="Pfam" id="PF19252">
    <property type="entry name" value="HIND"/>
    <property type="match status" value="1"/>
</dbReference>
<feature type="compositionally biased region" description="Basic residues" evidence="7">
    <location>
        <begin position="723"/>
        <end position="738"/>
    </location>
</feature>
<reference evidence="8" key="1">
    <citation type="submission" date="2021-02" db="EMBL/GenBank/DDBJ databases">
        <authorList>
            <person name="Nowell W R."/>
        </authorList>
    </citation>
    <scope>NUCLEOTIDE SEQUENCE</scope>
</reference>
<evidence type="ECO:0000313" key="9">
    <source>
        <dbReference type="Proteomes" id="UP000663828"/>
    </source>
</evidence>
<organism evidence="8 9">
    <name type="scientific">Adineta ricciae</name>
    <name type="common">Rotifer</name>
    <dbReference type="NCBI Taxonomy" id="249248"/>
    <lineage>
        <taxon>Eukaryota</taxon>
        <taxon>Metazoa</taxon>
        <taxon>Spiralia</taxon>
        <taxon>Gnathifera</taxon>
        <taxon>Rotifera</taxon>
        <taxon>Eurotatoria</taxon>
        <taxon>Bdelloidea</taxon>
        <taxon>Adinetida</taxon>
        <taxon>Adinetidae</taxon>
        <taxon>Adineta</taxon>
    </lineage>
</organism>
<feature type="region of interest" description="Disordered" evidence="7">
    <location>
        <begin position="383"/>
        <end position="424"/>
    </location>
</feature>
<evidence type="ECO:0000256" key="4">
    <source>
        <dbReference type="ARBA" id="ARBA00023187"/>
    </source>
</evidence>
<dbReference type="EMBL" id="CAJNOR010000028">
    <property type="protein sequence ID" value="CAF0761914.1"/>
    <property type="molecule type" value="Genomic_DNA"/>
</dbReference>
<dbReference type="InterPro" id="IPR005011">
    <property type="entry name" value="SNU66/SART1"/>
</dbReference>
<feature type="compositionally biased region" description="Polar residues" evidence="7">
    <location>
        <begin position="43"/>
        <end position="53"/>
    </location>
</feature>
<comment type="similarity">
    <text evidence="2">Belongs to the SNU66/SART1 family.</text>
</comment>
<keyword evidence="6" id="KW-0175">Coiled coil</keyword>
<dbReference type="GO" id="GO:0045292">
    <property type="term" value="P:mRNA cis splicing, via spliceosome"/>
    <property type="evidence" value="ECO:0007669"/>
    <property type="project" value="TreeGrafter"/>
</dbReference>
<evidence type="ECO:0000256" key="6">
    <source>
        <dbReference type="SAM" id="Coils"/>
    </source>
</evidence>
<evidence type="ECO:0000256" key="7">
    <source>
        <dbReference type="SAM" id="MobiDB-lite"/>
    </source>
</evidence>
<dbReference type="GO" id="GO:0000481">
    <property type="term" value="P:maturation of 5S rRNA"/>
    <property type="evidence" value="ECO:0007669"/>
    <property type="project" value="TreeGrafter"/>
</dbReference>
<feature type="compositionally biased region" description="Basic and acidic residues" evidence="7">
    <location>
        <begin position="1"/>
        <end position="11"/>
    </location>
</feature>
<protein>
    <recommendedName>
        <fullName evidence="10">U4/U6.U5 tri-snRNP-associated protein 1</fullName>
    </recommendedName>
</protein>
<dbReference type="GO" id="GO:0046540">
    <property type="term" value="C:U4/U6 x U5 tri-snRNP complex"/>
    <property type="evidence" value="ECO:0007669"/>
    <property type="project" value="InterPro"/>
</dbReference>
<feature type="compositionally biased region" description="Polar residues" evidence="7">
    <location>
        <begin position="911"/>
        <end position="929"/>
    </location>
</feature>
<dbReference type="Proteomes" id="UP000663828">
    <property type="component" value="Unassembled WGS sequence"/>
</dbReference>
<feature type="compositionally biased region" description="Low complexity" evidence="7">
    <location>
        <begin position="890"/>
        <end position="901"/>
    </location>
</feature>
<proteinExistence type="inferred from homology"/>
<feature type="compositionally biased region" description="Basic residues" evidence="7">
    <location>
        <begin position="12"/>
        <end position="31"/>
    </location>
</feature>
<comment type="subcellular location">
    <subcellularLocation>
        <location evidence="1">Nucleus</location>
    </subcellularLocation>
</comment>
<evidence type="ECO:0000256" key="3">
    <source>
        <dbReference type="ARBA" id="ARBA00022664"/>
    </source>
</evidence>
<dbReference type="AlphaFoldDB" id="A0A813Q4M3"/>
<feature type="region of interest" description="Disordered" evidence="7">
    <location>
        <begin position="723"/>
        <end position="748"/>
    </location>
</feature>
<evidence type="ECO:0000313" key="8">
    <source>
        <dbReference type="EMBL" id="CAF0761914.1"/>
    </source>
</evidence>
<accession>A0A813Q4M3</accession>
<sequence length="1213" mass="135954">MVSNSKKEKSSEKHKHRSDHNRVEKIRKRDRRSPSDDDRSRSATPTKSQANDTSDNEREGTERASLSIEETNKLRASLGLKPLTVDGGASGDSNEPKKSGNSDENFVHRPAANLTEKKRTEQVLEKLSVQKEKRSLQEKFLATPTIASEPSESAVSWVEKMRQMEEEKRKAAARAKQLEQMDEEFGVGNVMREEAEKRKHRKYGAKDLTGLRIEHSIDEFKEGQQVILTLKDKKILRDKKEGEDDDEDDDEDVLVNVNITDNERAKERVELAKKKTPGYRSYNDDDDTPDQFGMFNSKKMLEQYDDKKKSSFRLDTGGTYDMTDEKFIDNMKEEIRARMQSLTAAAPKVASDFYTAAEMEQFKKPKKVTKKKLRSRKMLKADDLLAMDSSEPNESSASLSLRPADARRPTAISSSTKERPASASLNKIKREIITTSERDDDDLVGPDDDLSNIAITDDAFDELQAVVNKTMKLKTKKESSSAEKVLSELIEERDRKLKVEIKSEPMETGIILPPGPAPPDDKSLVLDTMSEFCRNVGGNTIDTLANIPALRKSKKINRTNVSSSKKSTSKSHTAIDPDDELLQHALENDAMEDDAMDDTPADNVNTKPFRLEESILPEETSLDRGIGSALRLALQKGYIEQDKNRQNARIISDISAKNFTVEEKSSYEIEDKHARRDRYTSGPLTDFKEKEHYRPEVKLEYVDEGGRKMNAKEAFRALSHRFHGKGSGKKKTEKRAKKHAEEDAMKKMSSVDTPLQTCNLLKQKQIQLQQPYIVLSANHVMSQSAVIPPVHDTSPPPFDDDVDENDTTTTIKSNEIVSPILPDVVEDSNEEWKSVDDNNDTDIAQIQDDVPSTEIEKSSMSGENPQEENNTDNNWANFAAFETKTEDTVETAPATTSTAATENDENGWASFESTTVPSSEQVVQSSNDEQTTKPIEDEDDDFGEFSEVQVAPKPQTSSLPTNTLSSEQIDSLISTCFPLEPASSSIANENDGVPSTDLPSFTSCRNPAKQLAYLQSSLSLWNVLSNLSNDPVGIQFQWRKSNTERLFHQALGVNERFRAKNVPLTPEILQPEKVKTIASVSNDSEGTENENKLSTESIRPHFDWKQSGLQNPLTVFDANKTLDLDFYVPTMKSPTEEEHITSPSSSQTTDSPIIPQAKSAIPIKTVDLFPGSTTIISDDAKRIMDTLPNLSFMSAKALMFPIRFNANNNDELY</sequence>
<name>A0A813Q4M3_ADIRI</name>
<feature type="region of interest" description="Disordered" evidence="7">
    <location>
        <begin position="1"/>
        <end position="119"/>
    </location>
</feature>
<evidence type="ECO:0000256" key="2">
    <source>
        <dbReference type="ARBA" id="ARBA00006076"/>
    </source>
</evidence>
<dbReference type="PANTHER" id="PTHR14152">
    <property type="entry name" value="SQUAMOUS CELL CARCINOMA ANTIGEN RECOGNISED BY CYTOTOXIC T LYMPHOCYTES"/>
    <property type="match status" value="1"/>
</dbReference>
<feature type="region of interest" description="Disordered" evidence="7">
    <location>
        <begin position="829"/>
        <end position="939"/>
    </location>
</feature>
<feature type="compositionally biased region" description="Basic and acidic residues" evidence="7">
    <location>
        <begin position="94"/>
        <end position="107"/>
    </location>
</feature>
<dbReference type="PANTHER" id="PTHR14152:SF5">
    <property type="entry name" value="U4_U6.U5 TRI-SNRNP-ASSOCIATED PROTEIN 1"/>
    <property type="match status" value="1"/>
</dbReference>
<keyword evidence="3" id="KW-0507">mRNA processing</keyword>
<feature type="region of interest" description="Disordered" evidence="7">
    <location>
        <begin position="1133"/>
        <end position="1154"/>
    </location>
</feature>
<keyword evidence="9" id="KW-1185">Reference proteome</keyword>
<dbReference type="Pfam" id="PF03343">
    <property type="entry name" value="SART-1"/>
    <property type="match status" value="1"/>
</dbReference>
<feature type="coiled-coil region" evidence="6">
    <location>
        <begin position="154"/>
        <end position="184"/>
    </location>
</feature>
<evidence type="ECO:0000256" key="5">
    <source>
        <dbReference type="ARBA" id="ARBA00023242"/>
    </source>
</evidence>
<feature type="compositionally biased region" description="Low complexity" evidence="7">
    <location>
        <begin position="389"/>
        <end position="401"/>
    </location>
</feature>
<dbReference type="InterPro" id="IPR045347">
    <property type="entry name" value="HIND"/>
</dbReference>